<dbReference type="PANTHER" id="PTHR42813">
    <property type="entry name" value="ZINC-TYPE ALCOHOL DEHYDROGENASE-LIKE"/>
    <property type="match status" value="1"/>
</dbReference>
<dbReference type="InterPro" id="IPR011032">
    <property type="entry name" value="GroES-like_sf"/>
</dbReference>
<evidence type="ECO:0000256" key="3">
    <source>
        <dbReference type="ARBA" id="ARBA00022833"/>
    </source>
</evidence>
<proteinExistence type="predicted"/>
<dbReference type="Gene3D" id="3.40.50.720">
    <property type="entry name" value="NAD(P)-binding Rossmann-like Domain"/>
    <property type="match status" value="1"/>
</dbReference>
<evidence type="ECO:0000313" key="7">
    <source>
        <dbReference type="Proteomes" id="UP000807306"/>
    </source>
</evidence>
<dbReference type="InterPro" id="IPR013149">
    <property type="entry name" value="ADH-like_C"/>
</dbReference>
<dbReference type="InterPro" id="IPR036291">
    <property type="entry name" value="NAD(P)-bd_dom_sf"/>
</dbReference>
<dbReference type="EMBL" id="MU157826">
    <property type="protein sequence ID" value="KAF9534494.1"/>
    <property type="molecule type" value="Genomic_DNA"/>
</dbReference>
<keyword evidence="3" id="KW-0862">Zinc</keyword>
<dbReference type="Pfam" id="PF08240">
    <property type="entry name" value="ADH_N"/>
    <property type="match status" value="1"/>
</dbReference>
<dbReference type="AlphaFoldDB" id="A0A9P6ET19"/>
<keyword evidence="2" id="KW-0479">Metal-binding</keyword>
<dbReference type="Pfam" id="PF00107">
    <property type="entry name" value="ADH_zinc_N"/>
    <property type="match status" value="1"/>
</dbReference>
<protein>
    <submittedName>
        <fullName evidence="6">Chaperonin 10-like protein</fullName>
    </submittedName>
</protein>
<evidence type="ECO:0000313" key="6">
    <source>
        <dbReference type="EMBL" id="KAF9534494.1"/>
    </source>
</evidence>
<feature type="domain" description="Alcohol dehydrogenase-like N-terminal" evidence="5">
    <location>
        <begin position="27"/>
        <end position="141"/>
    </location>
</feature>
<dbReference type="Gene3D" id="3.90.180.10">
    <property type="entry name" value="Medium-chain alcohol dehydrogenases, catalytic domain"/>
    <property type="match status" value="1"/>
</dbReference>
<evidence type="ECO:0000259" key="4">
    <source>
        <dbReference type="Pfam" id="PF00107"/>
    </source>
</evidence>
<comment type="caution">
    <text evidence="6">The sequence shown here is derived from an EMBL/GenBank/DDBJ whole genome shotgun (WGS) entry which is preliminary data.</text>
</comment>
<gene>
    <name evidence="6" type="ORF">CPB83DRAFT_844314</name>
</gene>
<dbReference type="SUPFAM" id="SSF50129">
    <property type="entry name" value="GroES-like"/>
    <property type="match status" value="1"/>
</dbReference>
<dbReference type="Proteomes" id="UP000807306">
    <property type="component" value="Unassembled WGS sequence"/>
</dbReference>
<evidence type="ECO:0000256" key="2">
    <source>
        <dbReference type="ARBA" id="ARBA00022723"/>
    </source>
</evidence>
<accession>A0A9P6ET19</accession>
<evidence type="ECO:0000256" key="1">
    <source>
        <dbReference type="ARBA" id="ARBA00001947"/>
    </source>
</evidence>
<organism evidence="6 7">
    <name type="scientific">Crepidotus variabilis</name>
    <dbReference type="NCBI Taxonomy" id="179855"/>
    <lineage>
        <taxon>Eukaryota</taxon>
        <taxon>Fungi</taxon>
        <taxon>Dikarya</taxon>
        <taxon>Basidiomycota</taxon>
        <taxon>Agaricomycotina</taxon>
        <taxon>Agaricomycetes</taxon>
        <taxon>Agaricomycetidae</taxon>
        <taxon>Agaricales</taxon>
        <taxon>Agaricineae</taxon>
        <taxon>Crepidotaceae</taxon>
        <taxon>Crepidotus</taxon>
    </lineage>
</organism>
<evidence type="ECO:0000259" key="5">
    <source>
        <dbReference type="Pfam" id="PF08240"/>
    </source>
</evidence>
<dbReference type="PANTHER" id="PTHR42813:SF2">
    <property type="entry name" value="DEHYDROGENASE, ZINC-CONTAINING, PUTATIVE (AFU_ORTHOLOGUE AFUA_2G02810)-RELATED"/>
    <property type="match status" value="1"/>
</dbReference>
<comment type="cofactor">
    <cofactor evidence="1">
        <name>Zn(2+)</name>
        <dbReference type="ChEBI" id="CHEBI:29105"/>
    </cofactor>
</comment>
<sequence>MQKVVRFYPPSYDIRVEEVPIPSIQHPDDAIVKITLAGLCGSDLHVYRGHQHVNKIHTCGHEFVGEVTDLGSSFGDQITGRPVLYSKLKIGHRVVSPFSISCGECHPCRQGFTSRCTESLLIGSPALDGAQAQYIRVPKAGGTLVSLSDPSTWQSSIPEAARAKVLSTLNDSSLLLLADILPTGLFAAVQALNHPKLGPIVKQAPWPMFDGLPTLSDPPAAIEKTITVAIIGLGPVGICAAISLIDYCAACKLSYRILGVDLNEARRDKLERIYAAIGDDWKAQGQLKISSSEGAKENIQAWTAGIGCDAVLEVVGHSNALMLSYELVRPFGVITSVGVHSNNQLPFLGSDCYNKNISLDFGRCPARAFFPAALDLLVKRQDIFGSVGEETSLIDQIVGIDNAKESYRAFDKGEVGKVLFNPWK</sequence>
<dbReference type="OrthoDB" id="3941538at2759"/>
<dbReference type="GO" id="GO:0046872">
    <property type="term" value="F:metal ion binding"/>
    <property type="evidence" value="ECO:0007669"/>
    <property type="project" value="UniProtKB-KW"/>
</dbReference>
<name>A0A9P6ET19_9AGAR</name>
<reference evidence="6" key="1">
    <citation type="submission" date="2020-11" db="EMBL/GenBank/DDBJ databases">
        <authorList>
            <consortium name="DOE Joint Genome Institute"/>
            <person name="Ahrendt S."/>
            <person name="Riley R."/>
            <person name="Andreopoulos W."/>
            <person name="Labutti K."/>
            <person name="Pangilinan J."/>
            <person name="Ruiz-Duenas F.J."/>
            <person name="Barrasa J.M."/>
            <person name="Sanchez-Garcia M."/>
            <person name="Camarero S."/>
            <person name="Miyauchi S."/>
            <person name="Serrano A."/>
            <person name="Linde D."/>
            <person name="Babiker R."/>
            <person name="Drula E."/>
            <person name="Ayuso-Fernandez I."/>
            <person name="Pacheco R."/>
            <person name="Padilla G."/>
            <person name="Ferreira P."/>
            <person name="Barriuso J."/>
            <person name="Kellner H."/>
            <person name="Castanera R."/>
            <person name="Alfaro M."/>
            <person name="Ramirez L."/>
            <person name="Pisabarro A.G."/>
            <person name="Kuo A."/>
            <person name="Tritt A."/>
            <person name="Lipzen A."/>
            <person name="He G."/>
            <person name="Yan M."/>
            <person name="Ng V."/>
            <person name="Cullen D."/>
            <person name="Martin F."/>
            <person name="Rosso M.-N."/>
            <person name="Henrissat B."/>
            <person name="Hibbett D."/>
            <person name="Martinez A.T."/>
            <person name="Grigoriev I.V."/>
        </authorList>
    </citation>
    <scope>NUCLEOTIDE SEQUENCE</scope>
    <source>
        <strain evidence="6">CBS 506.95</strain>
    </source>
</reference>
<dbReference type="InterPro" id="IPR013154">
    <property type="entry name" value="ADH-like_N"/>
</dbReference>
<keyword evidence="7" id="KW-1185">Reference proteome</keyword>
<dbReference type="SUPFAM" id="SSF51735">
    <property type="entry name" value="NAD(P)-binding Rossmann-fold domains"/>
    <property type="match status" value="1"/>
</dbReference>
<feature type="domain" description="Alcohol dehydrogenase-like C-terminal" evidence="4">
    <location>
        <begin position="245"/>
        <end position="377"/>
    </location>
</feature>